<comment type="caution">
    <text evidence="1">The sequence shown here is derived from an EMBL/GenBank/DDBJ whole genome shotgun (WGS) entry which is preliminary data.</text>
</comment>
<reference evidence="1 2" key="1">
    <citation type="submission" date="2019-03" db="EMBL/GenBank/DDBJ databases">
        <title>Genomic Encyclopedia of Archaeal and Bacterial Type Strains, Phase II (KMG-II): from individual species to whole genera.</title>
        <authorList>
            <person name="Goeker M."/>
        </authorList>
    </citation>
    <scope>NUCLEOTIDE SEQUENCE [LARGE SCALE GENOMIC DNA]</scope>
    <source>
        <strain evidence="1 2">DSM 45499</strain>
    </source>
</reference>
<evidence type="ECO:0000313" key="2">
    <source>
        <dbReference type="Proteomes" id="UP000294927"/>
    </source>
</evidence>
<name>A0A4R7W7I3_9PSEU</name>
<dbReference type="Proteomes" id="UP000294927">
    <property type="component" value="Unassembled WGS sequence"/>
</dbReference>
<protein>
    <recommendedName>
        <fullName evidence="3">2-oxoglutarate-Fe(II)-dependent oxygenase superfamily protein</fullName>
    </recommendedName>
</protein>
<dbReference type="RefSeq" id="WP_133900932.1">
    <property type="nucleotide sequence ID" value="NZ_SOCP01000001.1"/>
</dbReference>
<gene>
    <name evidence="1" type="ORF">CLV71_101570</name>
</gene>
<evidence type="ECO:0008006" key="3">
    <source>
        <dbReference type="Google" id="ProtNLM"/>
    </source>
</evidence>
<accession>A0A4R7W7I3</accession>
<proteinExistence type="predicted"/>
<keyword evidence="2" id="KW-1185">Reference proteome</keyword>
<sequence>MSATASVGQRLADLHGSLSPAEQANLKLILGLSAGHLVPEQGPGSARGRVAVSEALELLCPYDVADPRGAQYRGRPELLTDELLATLIAEAEEVGETAVPFDEHYLGCGGPVADRVATSRELTSLVRSVVPGAEPTGIASYLFYRDAGQGIIPHIDTDIFSLNVLMMLAHEIPGDPTTSSALYMHYPDGSDERFQLTPGEVVIFLAGTQAHSRTPIVFGERVTILTFGFMPQGAPIGNYRR</sequence>
<dbReference type="EMBL" id="SOCP01000001">
    <property type="protein sequence ID" value="TDV57697.1"/>
    <property type="molecule type" value="Genomic_DNA"/>
</dbReference>
<organism evidence="1 2">
    <name type="scientific">Actinophytocola oryzae</name>
    <dbReference type="NCBI Taxonomy" id="502181"/>
    <lineage>
        <taxon>Bacteria</taxon>
        <taxon>Bacillati</taxon>
        <taxon>Actinomycetota</taxon>
        <taxon>Actinomycetes</taxon>
        <taxon>Pseudonocardiales</taxon>
        <taxon>Pseudonocardiaceae</taxon>
    </lineage>
</organism>
<dbReference type="OrthoDB" id="5187021at2"/>
<evidence type="ECO:0000313" key="1">
    <source>
        <dbReference type="EMBL" id="TDV57697.1"/>
    </source>
</evidence>
<dbReference type="AlphaFoldDB" id="A0A4R7W7I3"/>